<evidence type="ECO:0000313" key="5">
    <source>
        <dbReference type="EMBL" id="MBC3900861.1"/>
    </source>
</evidence>
<evidence type="ECO:0000259" key="4">
    <source>
        <dbReference type="PROSITE" id="PS50887"/>
    </source>
</evidence>
<dbReference type="CDD" id="cd01948">
    <property type="entry name" value="EAL"/>
    <property type="match status" value="1"/>
</dbReference>
<keyword evidence="6" id="KW-1185">Reference proteome</keyword>
<keyword evidence="2" id="KW-1133">Transmembrane helix</keyword>
<keyword evidence="2" id="KW-0812">Transmembrane</keyword>
<dbReference type="Gene3D" id="3.30.70.270">
    <property type="match status" value="1"/>
</dbReference>
<dbReference type="Proteomes" id="UP000622405">
    <property type="component" value="Unassembled WGS sequence"/>
</dbReference>
<name>A0ABR6Z0L6_9FIRM</name>
<dbReference type="InterPro" id="IPR029787">
    <property type="entry name" value="Nucleotide_cyclase"/>
</dbReference>
<feature type="transmembrane region" description="Helical" evidence="2">
    <location>
        <begin position="363"/>
        <end position="383"/>
    </location>
</feature>
<dbReference type="InterPro" id="IPR043128">
    <property type="entry name" value="Rev_trsase/Diguanyl_cyclase"/>
</dbReference>
<dbReference type="InterPro" id="IPR001633">
    <property type="entry name" value="EAL_dom"/>
</dbReference>
<comment type="caution">
    <text evidence="5">The sequence shown here is derived from an EMBL/GenBank/DDBJ whole genome shotgun (WGS) entry which is preliminary data.</text>
</comment>
<dbReference type="Gene3D" id="3.20.20.450">
    <property type="entry name" value="EAL domain"/>
    <property type="match status" value="1"/>
</dbReference>
<dbReference type="PROSITE" id="PS50883">
    <property type="entry name" value="EAL"/>
    <property type="match status" value="1"/>
</dbReference>
<dbReference type="Pfam" id="PF00563">
    <property type="entry name" value="EAL"/>
    <property type="match status" value="1"/>
</dbReference>
<dbReference type="EMBL" id="WJBE01000017">
    <property type="protein sequence ID" value="MBC3900861.1"/>
    <property type="molecule type" value="Genomic_DNA"/>
</dbReference>
<accession>A0ABR6Z0L6</accession>
<dbReference type="Pfam" id="PF00990">
    <property type="entry name" value="GGDEF"/>
    <property type="match status" value="1"/>
</dbReference>
<feature type="coiled-coil region" evidence="1">
    <location>
        <begin position="392"/>
        <end position="425"/>
    </location>
</feature>
<dbReference type="InterPro" id="IPR050706">
    <property type="entry name" value="Cyclic-di-GMP_PDE-like"/>
</dbReference>
<dbReference type="SUPFAM" id="SSF141868">
    <property type="entry name" value="EAL domain-like"/>
    <property type="match status" value="1"/>
</dbReference>
<feature type="domain" description="EAL" evidence="3">
    <location>
        <begin position="606"/>
        <end position="855"/>
    </location>
</feature>
<organism evidence="5 6">
    <name type="scientific">Acetobacterium malicum</name>
    <dbReference type="NCBI Taxonomy" id="52692"/>
    <lineage>
        <taxon>Bacteria</taxon>
        <taxon>Bacillati</taxon>
        <taxon>Bacillota</taxon>
        <taxon>Clostridia</taxon>
        <taxon>Eubacteriales</taxon>
        <taxon>Eubacteriaceae</taxon>
        <taxon>Acetobacterium</taxon>
    </lineage>
</organism>
<gene>
    <name evidence="5" type="ORF">GH811_14695</name>
</gene>
<keyword evidence="1" id="KW-0175">Coiled coil</keyword>
<dbReference type="SUPFAM" id="SSF55073">
    <property type="entry name" value="Nucleotide cyclase"/>
    <property type="match status" value="1"/>
</dbReference>
<dbReference type="PANTHER" id="PTHR33121:SF71">
    <property type="entry name" value="OXYGEN SENSOR PROTEIN DOSP"/>
    <property type="match status" value="1"/>
</dbReference>
<dbReference type="InterPro" id="IPR035919">
    <property type="entry name" value="EAL_sf"/>
</dbReference>
<keyword evidence="2" id="KW-0472">Membrane</keyword>
<dbReference type="PANTHER" id="PTHR33121">
    <property type="entry name" value="CYCLIC DI-GMP PHOSPHODIESTERASE PDEF"/>
    <property type="match status" value="1"/>
</dbReference>
<evidence type="ECO:0000313" key="6">
    <source>
        <dbReference type="Proteomes" id="UP000622405"/>
    </source>
</evidence>
<reference evidence="5 6" key="1">
    <citation type="journal article" date="2020" name="mSystems">
        <title>Defining Genomic and Predicted Metabolic Features of the Acetobacterium Genus.</title>
        <authorList>
            <person name="Ross D.E."/>
            <person name="Marshall C.W."/>
            <person name="Gulliver D."/>
            <person name="May H.D."/>
            <person name="Norman R.S."/>
        </authorList>
    </citation>
    <scope>NUCLEOTIDE SEQUENCE [LARGE SCALE GENOMIC DNA]</scope>
    <source>
        <strain evidence="5 6">DSM 4132</strain>
    </source>
</reference>
<evidence type="ECO:0000256" key="2">
    <source>
        <dbReference type="SAM" id="Phobius"/>
    </source>
</evidence>
<sequence>MDGQYRRTVMKHSKYIHRSWMIKIALVILITVTILWGRHVTVANAAGSTEVALRENILIIHSYNQGFSWTDELHRGITEDLSDIKYNIYTEYLDAYRENPLDLNTVEKIKSYASKDIATIVVTDNTAYELIISLKPEYFPDTPVLFAGVNGGMPADMKFDDVKGILQNVGYEAFFLWLDTAMPQIKDLLICGADTNTTKGTYEQMVQAYDKLADHQLDFKMHLIKIDDYGEQLNEISSYDAASTALYSAGSFGVLNHDQYTDMLSVNSNMPTFCGVSTSITNKVIGGFVVSPYEHGHIIGEDILALSAGRSIESMSIIEEPVQQKIFNHNGMLAFALSESMLPANSKVINKPEGNFILTLNQVILISFILILMAVIISALLLIMTIRRKTHLALAQANNELYNRKIELEEKSEKLIKSQEELTNNYNLLINANQKISNLLNYNQLTGTLSEIRFNKLLETAFLTEKEITILNITITNLNELTYSHGKETYGAMLKNIADFLRSITEESDLIGLSSNNDFLIATTGIRVEESELIRQISYYFEKPLDLDLFTVIIKYKIGIAYYPAQTNSYPELLQLSRLAITPIINNVLKNVSIYNQSIMAKIQHENCIKNEIETALEAKEFVLYYQPKYAIDGFTMLGLEALIRWQYRDGSVKSPGYFIDIAEQSGQIINIGFYVIERVCQSIVEYGLVEKEIPVAINLSGQHFASRDIVYKLQDAVSRYHIPSHLLEIEITETAIIQNKEFGAAILSELRTLGFIVTLDDFGTGYASIDYIKNLPIDRLKIDQSYARRLEDIKSRKLLKTMIQMAHELSFEVTVEGVETQEQFEIIKAFEPKELQGYYFKRPVPLNEIFNKKE</sequence>
<dbReference type="SMART" id="SM00052">
    <property type="entry name" value="EAL"/>
    <property type="match status" value="1"/>
</dbReference>
<feature type="domain" description="GGDEF" evidence="4">
    <location>
        <begin position="466"/>
        <end position="597"/>
    </location>
</feature>
<protein>
    <submittedName>
        <fullName evidence="5">EAL domain-containing protein</fullName>
    </submittedName>
</protein>
<proteinExistence type="predicted"/>
<dbReference type="PROSITE" id="PS50887">
    <property type="entry name" value="GGDEF"/>
    <property type="match status" value="1"/>
</dbReference>
<evidence type="ECO:0000256" key="1">
    <source>
        <dbReference type="SAM" id="Coils"/>
    </source>
</evidence>
<dbReference type="InterPro" id="IPR000160">
    <property type="entry name" value="GGDEF_dom"/>
</dbReference>
<evidence type="ECO:0000259" key="3">
    <source>
        <dbReference type="PROSITE" id="PS50883"/>
    </source>
</evidence>
<dbReference type="SMART" id="SM00267">
    <property type="entry name" value="GGDEF"/>
    <property type="match status" value="1"/>
</dbReference>